<reference evidence="5 6" key="1">
    <citation type="submission" date="2014-12" db="EMBL/GenBank/DDBJ databases">
        <title>Draft genome sequences of 29 type strains of Enterococci.</title>
        <authorList>
            <person name="Zhong Z."/>
            <person name="Sun Z."/>
            <person name="Liu W."/>
            <person name="Zhang W."/>
            <person name="Zhang H."/>
        </authorList>
    </citation>
    <scope>NUCLEOTIDE SEQUENCE [LARGE SCALE GENOMIC DNA]</scope>
    <source>
        <strain evidence="5 6">DSM 17690</strain>
    </source>
</reference>
<dbReference type="STRING" id="328396.RU93_GL001999"/>
<evidence type="ECO:0000313" key="5">
    <source>
        <dbReference type="EMBL" id="OJG10786.1"/>
    </source>
</evidence>
<dbReference type="Pfam" id="PF17853">
    <property type="entry name" value="GGDEF_2"/>
    <property type="match status" value="1"/>
</dbReference>
<dbReference type="PANTHER" id="PTHR33744:SF1">
    <property type="entry name" value="DNA-BINDING TRANSCRIPTIONAL ACTIVATOR ADER"/>
    <property type="match status" value="1"/>
</dbReference>
<dbReference type="PANTHER" id="PTHR33744">
    <property type="entry name" value="CARBOHYDRATE DIACID REGULATOR"/>
    <property type="match status" value="1"/>
</dbReference>
<evidence type="ECO:0008006" key="7">
    <source>
        <dbReference type="Google" id="ProtNLM"/>
    </source>
</evidence>
<dbReference type="InterPro" id="IPR051448">
    <property type="entry name" value="CdaR-like_regulators"/>
</dbReference>
<evidence type="ECO:0000256" key="1">
    <source>
        <dbReference type="ARBA" id="ARBA00006754"/>
    </source>
</evidence>
<evidence type="ECO:0000259" key="4">
    <source>
        <dbReference type="Pfam" id="PF17853"/>
    </source>
</evidence>
<evidence type="ECO:0000259" key="2">
    <source>
        <dbReference type="Pfam" id="PF07905"/>
    </source>
</evidence>
<dbReference type="InterPro" id="IPR025736">
    <property type="entry name" value="PucR_C-HTH_dom"/>
</dbReference>
<dbReference type="Pfam" id="PF13556">
    <property type="entry name" value="HTH_30"/>
    <property type="match status" value="1"/>
</dbReference>
<evidence type="ECO:0000313" key="6">
    <source>
        <dbReference type="Proteomes" id="UP000182149"/>
    </source>
</evidence>
<protein>
    <recommendedName>
        <fullName evidence="7">PucR family transcriptional regulator</fullName>
    </recommendedName>
</protein>
<feature type="domain" description="Purine catabolism PurC-like" evidence="2">
    <location>
        <begin position="7"/>
        <end position="124"/>
    </location>
</feature>
<organism evidence="5 6">
    <name type="scientific">Enterococcus aquimarinus</name>
    <dbReference type="NCBI Taxonomy" id="328396"/>
    <lineage>
        <taxon>Bacteria</taxon>
        <taxon>Bacillati</taxon>
        <taxon>Bacillota</taxon>
        <taxon>Bacilli</taxon>
        <taxon>Lactobacillales</taxon>
        <taxon>Enterococcaceae</taxon>
        <taxon>Enterococcus</taxon>
    </lineage>
</organism>
<dbReference type="OrthoDB" id="9792148at2"/>
<evidence type="ECO:0000259" key="3">
    <source>
        <dbReference type="Pfam" id="PF13556"/>
    </source>
</evidence>
<dbReference type="EMBL" id="JXKD01000006">
    <property type="protein sequence ID" value="OJG10786.1"/>
    <property type="molecule type" value="Genomic_DNA"/>
</dbReference>
<dbReference type="AlphaFoldDB" id="A0A1L8QTJ8"/>
<dbReference type="InterPro" id="IPR041522">
    <property type="entry name" value="CdaR_GGDEF"/>
</dbReference>
<dbReference type="InterPro" id="IPR012914">
    <property type="entry name" value="PucR_dom"/>
</dbReference>
<dbReference type="InterPro" id="IPR042070">
    <property type="entry name" value="PucR_C-HTH_sf"/>
</dbReference>
<sequence length="541" mass="61650">MAITIKDVLSLDGFEHALLLAGEKSLDNEVRKATLMEVPDIFPFLEAKSFILTTLYPINSDKKAIDELIPRLLQSDATGLCIKVGRYIDKIPEKMITQAQELNFPLIELHGSDNLSSLAMDIMSISLDEHINQISFLNSVHYQLMKLFLKGHDIDSLVNEFSRLIQAPVILLDSTYNILATSPTLKESKIEVQTELPYHGNSLVSIEIDENSYLPHDLLVHSIEASKRIFGYLILLQPESTNKNLMMVVEEASLLLATAFYKNYAVAEKERNFQDSFVRDLLQGTEISQMDALHTAKLYGWELEFPQILLVLKVYSSNASLVRATYEELITQSTIQKLISRKLFTSPNKIMLTFLDDSLVIFVNSAFIDDSKKKMKEIGQFILEILSPEYDVGIGISSPILDTKNIPQAYGEAQTSLRIGRKLETNSFISHIEDNLIYSVLREIKNQDILEKFVDSILGEVIQHDKEHNSQLLETLYVLIQTGFNLKEAAVKLFIHYNTLRYRVNRLKDLGIDIRKELRIADVTVAYHIYLWIEASRQSED</sequence>
<comment type="similarity">
    <text evidence="1">Belongs to the CdaR family.</text>
</comment>
<dbReference type="Proteomes" id="UP000182149">
    <property type="component" value="Unassembled WGS sequence"/>
</dbReference>
<dbReference type="RefSeq" id="WP_071874700.1">
    <property type="nucleotide sequence ID" value="NZ_JBHSHF010000021.1"/>
</dbReference>
<gene>
    <name evidence="5" type="ORF">RU93_GL001999</name>
</gene>
<feature type="domain" description="PucR C-terminal helix-turn-helix" evidence="3">
    <location>
        <begin position="472"/>
        <end position="528"/>
    </location>
</feature>
<comment type="caution">
    <text evidence="5">The sequence shown here is derived from an EMBL/GenBank/DDBJ whole genome shotgun (WGS) entry which is preliminary data.</text>
</comment>
<proteinExistence type="inferred from homology"/>
<name>A0A1L8QTJ8_9ENTE</name>
<accession>A0A1L8QTJ8</accession>
<feature type="domain" description="CdaR GGDEF-like" evidence="4">
    <location>
        <begin position="289"/>
        <end position="419"/>
    </location>
</feature>
<dbReference type="Pfam" id="PF07905">
    <property type="entry name" value="PucR"/>
    <property type="match status" value="1"/>
</dbReference>
<keyword evidence="6" id="KW-1185">Reference proteome</keyword>
<dbReference type="Gene3D" id="1.10.10.2840">
    <property type="entry name" value="PucR C-terminal helix-turn-helix domain"/>
    <property type="match status" value="1"/>
</dbReference>